<evidence type="ECO:0000313" key="1">
    <source>
        <dbReference type="EMBL" id="XRI74879.1"/>
    </source>
</evidence>
<dbReference type="Proteomes" id="UP001195965">
    <property type="component" value="Chromosome"/>
</dbReference>
<protein>
    <submittedName>
        <fullName evidence="1">Prepilin-type N-terminal cleavage/methylation domain-containing protein</fullName>
    </submittedName>
</protein>
<reference evidence="1 2" key="1">
    <citation type="journal article" date="2021" name="ISME J.">
        <title>Genomic evolution of the class Acidithiobacillia: deep-branching Proteobacteria living in extreme acidic conditions.</title>
        <authorList>
            <person name="Moya-Beltran A."/>
            <person name="Beard S."/>
            <person name="Rojas-Villalobos C."/>
            <person name="Issotta F."/>
            <person name="Gallardo Y."/>
            <person name="Ulloa R."/>
            <person name="Giaveno A."/>
            <person name="Degli Esposti M."/>
            <person name="Johnson D.B."/>
            <person name="Quatrini R."/>
        </authorList>
    </citation>
    <scope>NUCLEOTIDE SEQUENCE [LARGE SCALE GENOMIC DNA]</scope>
    <source>
        <strain evidence="1 2">GG1-14</strain>
    </source>
</reference>
<proteinExistence type="predicted"/>
<keyword evidence="2" id="KW-1185">Reference proteome</keyword>
<accession>A0ACD5HJD2</accession>
<gene>
    <name evidence="1" type="ORF">HHS34_006700</name>
</gene>
<evidence type="ECO:0000313" key="2">
    <source>
        <dbReference type="Proteomes" id="UP001195965"/>
    </source>
</evidence>
<organism evidence="1 2">
    <name type="scientific">Acidithiobacillus montserratensis</name>
    <dbReference type="NCBI Taxonomy" id="2729135"/>
    <lineage>
        <taxon>Bacteria</taxon>
        <taxon>Pseudomonadati</taxon>
        <taxon>Pseudomonadota</taxon>
        <taxon>Acidithiobacillia</taxon>
        <taxon>Acidithiobacillales</taxon>
        <taxon>Acidithiobacillaceae</taxon>
        <taxon>Acidithiobacillus</taxon>
    </lineage>
</organism>
<sequence>MQKPYPGNQTDIALVSAPQAGFTLIELMIVIAIIGILAAIAIPQYFAYIETAKAQTVAGNLKMAVDAVTNAFAASNNAVSTNIYSTLNGQSAHDVADPVYGTGTPAFVTGASASACGQVAISASTISQSAPQQVFVMVKTTGCSGNLGTAISRACSAAGFPSAATGSGVLITQNGKVTP</sequence>
<dbReference type="EMBL" id="CP127526">
    <property type="protein sequence ID" value="XRI74879.1"/>
    <property type="molecule type" value="Genomic_DNA"/>
</dbReference>
<name>A0ACD5HJD2_9PROT</name>